<comment type="caution">
    <text evidence="1">The sequence shown here is derived from an EMBL/GenBank/DDBJ whole genome shotgun (WGS) entry which is preliminary data.</text>
</comment>
<dbReference type="EMBL" id="MU795154">
    <property type="protein sequence ID" value="KAJ3809510.1"/>
    <property type="molecule type" value="Genomic_DNA"/>
</dbReference>
<dbReference type="Proteomes" id="UP001163835">
    <property type="component" value="Unassembled WGS sequence"/>
</dbReference>
<gene>
    <name evidence="1" type="ORF">F5876DRAFT_43739</name>
</gene>
<proteinExistence type="predicted"/>
<evidence type="ECO:0000313" key="2">
    <source>
        <dbReference type="Proteomes" id="UP001163835"/>
    </source>
</evidence>
<protein>
    <submittedName>
        <fullName evidence="1">Uncharacterized protein</fullName>
    </submittedName>
</protein>
<accession>A0ACC1TXL3</accession>
<name>A0ACC1TXL3_9AGAR</name>
<organism evidence="1 2">
    <name type="scientific">Lentinula aff. lateritia</name>
    <dbReference type="NCBI Taxonomy" id="2804960"/>
    <lineage>
        <taxon>Eukaryota</taxon>
        <taxon>Fungi</taxon>
        <taxon>Dikarya</taxon>
        <taxon>Basidiomycota</taxon>
        <taxon>Agaricomycotina</taxon>
        <taxon>Agaricomycetes</taxon>
        <taxon>Agaricomycetidae</taxon>
        <taxon>Agaricales</taxon>
        <taxon>Marasmiineae</taxon>
        <taxon>Omphalotaceae</taxon>
        <taxon>Lentinula</taxon>
    </lineage>
</organism>
<sequence>MSVLDDVRKIHPVVDVVVLAFKAVVTLELKRRDNDQKVLVLQVKMQDMMEIFVQLRVIAPNQKESGRGFTVEESLKKICSRIAEDIWSCANLCDSYSKKRLLVKLLKSPIYEGRLAGYIQTFVERRTELHTVLGMFTAHKIHSTFSLLENNQEVLKSINNSIQVIFERLRTQTPIEKQIWKLIESKGGLEKCTEDESVLTELVKFDLYGCVGDRSWFTTSDPPGPPAHEVNQLKQELQLDVDDDLKKNMAVFKRKLDEQQRQLQQIENTVITQGDRVISVVREGPHDRIYDPELRAIWKEMARTRGHSSFYGWKLGVPVQEFVHTLHDYYIAQNNDSAVLDNYFTVPASPGSTADDQTLALRAAFSAAKQRAAEKWALKHINIKNIIPLLEVFDGDASGFVSVWEANQVASLRPKDWSFLQWLAYWAAGRHFTIWQYRQKIGTIILQMFKSVEDLIPTNRDTVNHYLLGLWAVDQILCQIVPCTEPPDGILAEKIASYTHTEEDIMEQKLRALNYEIDGPDTLGLIIGDSQIERNLLPLIYLLLKFHLMIIRAGSRTVYDCEELSTAEETLSQIFDAIFARVDTLYCQSS</sequence>
<evidence type="ECO:0000313" key="1">
    <source>
        <dbReference type="EMBL" id="KAJ3809510.1"/>
    </source>
</evidence>
<keyword evidence="2" id="KW-1185">Reference proteome</keyword>
<reference evidence="1" key="1">
    <citation type="submission" date="2022-09" db="EMBL/GenBank/DDBJ databases">
        <title>A Global Phylogenomic Analysis of the Shiitake Genus Lentinula.</title>
        <authorList>
            <consortium name="DOE Joint Genome Institute"/>
            <person name="Sierra-Patev S."/>
            <person name="Min B."/>
            <person name="Naranjo-Ortiz M."/>
            <person name="Looney B."/>
            <person name="Konkel Z."/>
            <person name="Slot J.C."/>
            <person name="Sakamoto Y."/>
            <person name="Steenwyk J.L."/>
            <person name="Rokas A."/>
            <person name="Carro J."/>
            <person name="Camarero S."/>
            <person name="Ferreira P."/>
            <person name="Molpeceres G."/>
            <person name="Ruiz-Duenas F.J."/>
            <person name="Serrano A."/>
            <person name="Henrissat B."/>
            <person name="Drula E."/>
            <person name="Hughes K.W."/>
            <person name="Mata J.L."/>
            <person name="Ishikawa N.K."/>
            <person name="Vargas-Isla R."/>
            <person name="Ushijima S."/>
            <person name="Smith C.A."/>
            <person name="Ahrendt S."/>
            <person name="Andreopoulos W."/>
            <person name="He G."/>
            <person name="Labutti K."/>
            <person name="Lipzen A."/>
            <person name="Ng V."/>
            <person name="Riley R."/>
            <person name="Sandor L."/>
            <person name="Barry K."/>
            <person name="Martinez A.T."/>
            <person name="Xiao Y."/>
            <person name="Gibbons J.G."/>
            <person name="Terashima K."/>
            <person name="Grigoriev I.V."/>
            <person name="Hibbett D.S."/>
        </authorList>
    </citation>
    <scope>NUCLEOTIDE SEQUENCE</scope>
    <source>
        <strain evidence="1">TMI1499</strain>
    </source>
</reference>